<dbReference type="EMBL" id="RMBX01000016">
    <property type="protein sequence ID" value="RPD38222.1"/>
    <property type="molecule type" value="Genomic_DNA"/>
</dbReference>
<protein>
    <submittedName>
        <fullName evidence="2">Polyketide cyclase</fullName>
    </submittedName>
</protein>
<evidence type="ECO:0000256" key="1">
    <source>
        <dbReference type="SAM" id="Phobius"/>
    </source>
</evidence>
<reference evidence="3" key="1">
    <citation type="submission" date="2018-11" db="EMBL/GenBank/DDBJ databases">
        <title>Chitinophaga lutea sp.nov., isolate from arsenic contaminated soil.</title>
        <authorList>
            <person name="Zong Y."/>
        </authorList>
    </citation>
    <scope>NUCLEOTIDE SEQUENCE [LARGE SCALE GENOMIC DNA]</scope>
    <source>
        <strain evidence="3">YLT18</strain>
    </source>
</reference>
<dbReference type="Gene3D" id="3.30.530.20">
    <property type="match status" value="1"/>
</dbReference>
<evidence type="ECO:0000313" key="3">
    <source>
        <dbReference type="Proteomes" id="UP000279089"/>
    </source>
</evidence>
<sequence>MNILITILLILAGIIVLLLIIGLFSKKDYAISREVVINRPVPAVFDFVKYLKNQEQYFKYVMMDPGMKKEYHGTDGAVGLKYHWDSQHKNVGKGSQEIKQVVPNERIDYEVVFLKPFEGVLHSSLHTDAAGPDSTKVTWKAASSMKYPMNIMLLFMNMEKMIGKDFDESLQNLKKVLEK</sequence>
<dbReference type="OrthoDB" id="9807923at2"/>
<dbReference type="RefSeq" id="WP_120519097.1">
    <property type="nucleotide sequence ID" value="NZ_QXZY01000016.1"/>
</dbReference>
<name>A0A3N4M4Z7_9BACT</name>
<dbReference type="InterPro" id="IPR019587">
    <property type="entry name" value="Polyketide_cyclase/dehydratase"/>
</dbReference>
<dbReference type="CDD" id="cd07818">
    <property type="entry name" value="SRPBCC_1"/>
    <property type="match status" value="1"/>
</dbReference>
<evidence type="ECO:0000313" key="2">
    <source>
        <dbReference type="EMBL" id="RPD38222.1"/>
    </source>
</evidence>
<keyword evidence="1" id="KW-1133">Transmembrane helix</keyword>
<keyword evidence="3" id="KW-1185">Reference proteome</keyword>
<keyword evidence="1" id="KW-0812">Transmembrane</keyword>
<feature type="transmembrane region" description="Helical" evidence="1">
    <location>
        <begin position="6"/>
        <end position="24"/>
    </location>
</feature>
<dbReference type="SUPFAM" id="SSF55961">
    <property type="entry name" value="Bet v1-like"/>
    <property type="match status" value="1"/>
</dbReference>
<dbReference type="AlphaFoldDB" id="A0A3N4M4Z7"/>
<accession>A0A3N4M4Z7</accession>
<proteinExistence type="predicted"/>
<dbReference type="InterPro" id="IPR023393">
    <property type="entry name" value="START-like_dom_sf"/>
</dbReference>
<keyword evidence="1" id="KW-0472">Membrane</keyword>
<gene>
    <name evidence="2" type="ORF">EG028_25330</name>
</gene>
<comment type="caution">
    <text evidence="2">The sequence shown here is derived from an EMBL/GenBank/DDBJ whole genome shotgun (WGS) entry which is preliminary data.</text>
</comment>
<dbReference type="Pfam" id="PF10604">
    <property type="entry name" value="Polyketide_cyc2"/>
    <property type="match status" value="1"/>
</dbReference>
<dbReference type="Proteomes" id="UP000279089">
    <property type="component" value="Unassembled WGS sequence"/>
</dbReference>
<organism evidence="2 3">
    <name type="scientific">Chitinophaga barathri</name>
    <dbReference type="NCBI Taxonomy" id="1647451"/>
    <lineage>
        <taxon>Bacteria</taxon>
        <taxon>Pseudomonadati</taxon>
        <taxon>Bacteroidota</taxon>
        <taxon>Chitinophagia</taxon>
        <taxon>Chitinophagales</taxon>
        <taxon>Chitinophagaceae</taxon>
        <taxon>Chitinophaga</taxon>
    </lineage>
</organism>